<proteinExistence type="predicted"/>
<comment type="caution">
    <text evidence="2">The sequence shown here is derived from an EMBL/GenBank/DDBJ whole genome shotgun (WGS) entry which is preliminary data.</text>
</comment>
<gene>
    <name evidence="2" type="ORF">WKW80_24005</name>
</gene>
<dbReference type="EMBL" id="JBBKZV010000019">
    <property type="protein sequence ID" value="MEJ8825054.1"/>
    <property type="molecule type" value="Genomic_DNA"/>
</dbReference>
<keyword evidence="1" id="KW-0812">Transmembrane</keyword>
<name>A0ABU8W4W7_9BURK</name>
<keyword evidence="1" id="KW-1133">Transmembrane helix</keyword>
<accession>A0ABU8W4W7</accession>
<dbReference type="Proteomes" id="UP001363010">
    <property type="component" value="Unassembled WGS sequence"/>
</dbReference>
<feature type="transmembrane region" description="Helical" evidence="1">
    <location>
        <begin position="88"/>
        <end position="107"/>
    </location>
</feature>
<evidence type="ECO:0008006" key="4">
    <source>
        <dbReference type="Google" id="ProtNLM"/>
    </source>
</evidence>
<keyword evidence="1" id="KW-0472">Membrane</keyword>
<protein>
    <recommendedName>
        <fullName evidence="4">Transposase zinc-binding domain-containing protein</fullName>
    </recommendedName>
</protein>
<keyword evidence="3" id="KW-1185">Reference proteome</keyword>
<evidence type="ECO:0000313" key="3">
    <source>
        <dbReference type="Proteomes" id="UP001363010"/>
    </source>
</evidence>
<evidence type="ECO:0000256" key="1">
    <source>
        <dbReference type="SAM" id="Phobius"/>
    </source>
</evidence>
<evidence type="ECO:0000313" key="2">
    <source>
        <dbReference type="EMBL" id="MEJ8825054.1"/>
    </source>
</evidence>
<reference evidence="2 3" key="1">
    <citation type="submission" date="2024-03" db="EMBL/GenBank/DDBJ databases">
        <title>Novel species of the genus Variovorax.</title>
        <authorList>
            <person name="Liu Q."/>
            <person name="Xin Y.-H."/>
        </authorList>
    </citation>
    <scope>NUCLEOTIDE SEQUENCE [LARGE SCALE GENOMIC DNA]</scope>
    <source>
        <strain evidence="2 3">KACC 18501</strain>
    </source>
</reference>
<sequence>MTAAESLAEGTVGPVAFGSLLDLARLQVGGASAETCDVCNTINHQHAFVCKCCAHKLPAFYASRHRGREDTAGSALPRRRQRVRDRQTWAPLVASFSFFFHSLLVATRTHLALVNGMAAKDTSR</sequence>
<organism evidence="2 3">
    <name type="scientific">Variovorax humicola</name>
    <dbReference type="NCBI Taxonomy" id="1769758"/>
    <lineage>
        <taxon>Bacteria</taxon>
        <taxon>Pseudomonadati</taxon>
        <taxon>Pseudomonadota</taxon>
        <taxon>Betaproteobacteria</taxon>
        <taxon>Burkholderiales</taxon>
        <taxon>Comamonadaceae</taxon>
        <taxon>Variovorax</taxon>
    </lineage>
</organism>
<dbReference type="RefSeq" id="WP_340366083.1">
    <property type="nucleotide sequence ID" value="NZ_JBBKZV010000019.1"/>
</dbReference>